<keyword evidence="4" id="KW-1185">Reference proteome</keyword>
<accession>A0A2Z6AYL5</accession>
<dbReference type="KEGG" id="dfl:DFE_1564"/>
<protein>
    <recommendedName>
        <fullName evidence="2">Rhodanese domain-containing protein</fullName>
    </recommendedName>
</protein>
<sequence length="91" mass="10055">MRQHAVYAVLVVLAVFIASPQALAKDVERIEITELRDKLGASNLFVVDVRTPSSWKQSNHKIPGSIRANHKDITSLDQMIPPGSEVVLYCA</sequence>
<gene>
    <name evidence="3" type="ORF">DFE_1564</name>
</gene>
<feature type="domain" description="Rhodanese" evidence="2">
    <location>
        <begin position="40"/>
        <end position="91"/>
    </location>
</feature>
<reference evidence="3 4" key="1">
    <citation type="journal article" date="2018" name="Sci. Adv.">
        <title>Multi-heme cytochromes provide a pathway for survival in energy-limited environments.</title>
        <authorList>
            <person name="Deng X."/>
            <person name="Dohmae N."/>
            <person name="Nealson K.H."/>
            <person name="Hashimoto K."/>
            <person name="Okamoto A."/>
        </authorList>
    </citation>
    <scope>NUCLEOTIDE SEQUENCE [LARGE SCALE GENOMIC DNA]</scope>
    <source>
        <strain evidence="3 4">IS5</strain>
    </source>
</reference>
<dbReference type="CDD" id="cd00158">
    <property type="entry name" value="RHOD"/>
    <property type="match status" value="1"/>
</dbReference>
<dbReference type="InterPro" id="IPR036873">
    <property type="entry name" value="Rhodanese-like_dom_sf"/>
</dbReference>
<dbReference type="InterPro" id="IPR001763">
    <property type="entry name" value="Rhodanese-like_dom"/>
</dbReference>
<keyword evidence="1" id="KW-0732">Signal</keyword>
<dbReference type="Gene3D" id="3.40.250.10">
    <property type="entry name" value="Rhodanese-like domain"/>
    <property type="match status" value="1"/>
</dbReference>
<name>A0A2Z6AYL5_9BACT</name>
<dbReference type="PROSITE" id="PS50206">
    <property type="entry name" value="RHODANESE_3"/>
    <property type="match status" value="1"/>
</dbReference>
<dbReference type="EMBL" id="AP017378">
    <property type="protein sequence ID" value="BBD08290.1"/>
    <property type="molecule type" value="Genomic_DNA"/>
</dbReference>
<organism evidence="3 4">
    <name type="scientific">Desulfovibrio ferrophilus</name>
    <dbReference type="NCBI Taxonomy" id="241368"/>
    <lineage>
        <taxon>Bacteria</taxon>
        <taxon>Pseudomonadati</taxon>
        <taxon>Thermodesulfobacteriota</taxon>
        <taxon>Desulfovibrionia</taxon>
        <taxon>Desulfovibrionales</taxon>
        <taxon>Desulfovibrionaceae</taxon>
        <taxon>Desulfovibrio</taxon>
    </lineage>
</organism>
<feature type="chain" id="PRO_5016396297" description="Rhodanese domain-containing protein" evidence="1">
    <location>
        <begin position="25"/>
        <end position="91"/>
    </location>
</feature>
<feature type="signal peptide" evidence="1">
    <location>
        <begin position="1"/>
        <end position="24"/>
    </location>
</feature>
<evidence type="ECO:0000259" key="2">
    <source>
        <dbReference type="PROSITE" id="PS50206"/>
    </source>
</evidence>
<evidence type="ECO:0000313" key="4">
    <source>
        <dbReference type="Proteomes" id="UP000269883"/>
    </source>
</evidence>
<dbReference type="Pfam" id="PF00581">
    <property type="entry name" value="Rhodanese"/>
    <property type="match status" value="1"/>
</dbReference>
<evidence type="ECO:0000256" key="1">
    <source>
        <dbReference type="SAM" id="SignalP"/>
    </source>
</evidence>
<evidence type="ECO:0000313" key="3">
    <source>
        <dbReference type="EMBL" id="BBD08290.1"/>
    </source>
</evidence>
<dbReference type="SUPFAM" id="SSF52821">
    <property type="entry name" value="Rhodanese/Cell cycle control phosphatase"/>
    <property type="match status" value="1"/>
</dbReference>
<dbReference type="Proteomes" id="UP000269883">
    <property type="component" value="Chromosome"/>
</dbReference>
<proteinExistence type="predicted"/>
<dbReference type="OrthoDB" id="5422839at2"/>
<dbReference type="AlphaFoldDB" id="A0A2Z6AYL5"/>